<accession>A0ABT0BGS2</accession>
<sequence>MASSGVTDDAVGKGRIPLEQLAAAFADPPRSARPRVWWHWMNGNITKDGIAKDLAWMKRVGIGGVQTFDVDRQTPTIVAKRLAYMTPPWREAFRFATERAERLGLEFTIASSPGWSETGGPWVPPADGMKKLVWSTMTLVGGHAFAGPLPDLPSVSGPFQDMPIDGHGGSGAAGAQARASGALGVYAYRLNEGAGDVSAAAQPVMRLADGAELDARALTDGRYATGVAVPRGTQDAPTIVDVTYQTPQTIRSATLFVPSAVDLYALPTLEPRLEVSEDGASWRTVARFALNTAPTTIGFAPITARAFRVVLAPAHSVPVYGADAAPGYDLGAMARLMAPAPTMDIRELRLSPDARIDQFEAKAGFAMARNYEAIEQAGPRDDTGVPVRDVVDLSGRVGADGTLRWAPPPGIWRVVRLGWSLTGKTNHPAPAEATGLEVDKLDAGAVRRYLEHYLDTYTGVVGPDRVGQRGINGLLTDSTEVGAFNWSPDLLGQFQRLRGYDPRPWLPTLTGVIVGSRAESDRFLDDYRLTIGQLHASVHYATLAQVAHEHGLKVYGESLEGWRTALGDDLDMRRYADVPMAAMWYYAPDAAPKPFYAADMRGAASVAHIYGQNLAAAESLTSTRQPWDQGPADLKRVVDWEFLNGINRIVIHSSVHQPVDDKLPGMSMDHIGQYFNRHETWAEMARPWIDYIARSSLLLQQGQFVADVAYFYGEEAPLGIQTQQGYFTDVPRRNGYDFVSAQIVEDTLRVDRGALVTPGGARYRLLYLSGRRSRMSVRMLRRLVELARAGATILGDPPSGPIGLDGDRTTYAALVHELWSGRPVTRIGMGQVIAGKDVDAALAAIGAGPDVRIEGGAQAAIPFVHRRLDGAEIYFLANRSGQPQQVKAWFAVSGMHPQVWRADTGLAQAVAGRAVDAGTALDLTFAPGEAYFVVFRKSASAAGPPEQAPASGSTPLAALEGPWSVTFQAGRGAPQAPVTFAALAPLEDNADPAIRYFSGVAHYTTRFRLPAGYRPGMPLGLDLGRVGVIAEVRVNGQAVGTAWHPPFRLDIGRAVRNGTNTLEVDVADLWVNRLIGDRQPGAVPVAWTVKPMYRADAPLRPAGLIGPVRLFGSDSVVKPRAQP</sequence>
<gene>
    <name evidence="3" type="ORF">MTR62_16250</name>
</gene>
<dbReference type="EMBL" id="JALHLF010000085">
    <property type="protein sequence ID" value="MCJ2184232.1"/>
    <property type="molecule type" value="Genomic_DNA"/>
</dbReference>
<proteinExistence type="predicted"/>
<keyword evidence="4" id="KW-1185">Reference proteome</keyword>
<dbReference type="PANTHER" id="PTHR43817">
    <property type="entry name" value="GLYCOSYL HYDROLASE"/>
    <property type="match status" value="1"/>
</dbReference>
<name>A0ABT0BGS2_9SPHN</name>
<evidence type="ECO:0000256" key="2">
    <source>
        <dbReference type="ARBA" id="ARBA00022801"/>
    </source>
</evidence>
<comment type="caution">
    <text evidence="3">The sequence shown here is derived from an EMBL/GenBank/DDBJ whole genome shotgun (WGS) entry which is preliminary data.</text>
</comment>
<reference evidence="3" key="1">
    <citation type="submission" date="2022-03" db="EMBL/GenBank/DDBJ databases">
        <title>Identification of a novel bacterium isolated from mangrove sediments.</title>
        <authorList>
            <person name="Pan X."/>
        </authorList>
    </citation>
    <scope>NUCLEOTIDE SEQUENCE</scope>
    <source>
        <strain evidence="3">B1949</strain>
    </source>
</reference>
<dbReference type="SUPFAM" id="SSF49785">
    <property type="entry name" value="Galactose-binding domain-like"/>
    <property type="match status" value="1"/>
</dbReference>
<keyword evidence="1" id="KW-0732">Signal</keyword>
<protein>
    <submittedName>
        <fullName evidence="3">Glycoside hydrolase</fullName>
    </submittedName>
</protein>
<dbReference type="PANTHER" id="PTHR43817:SF1">
    <property type="entry name" value="HYDROLASE, FAMILY 43, PUTATIVE (AFU_ORTHOLOGUE AFUA_3G01660)-RELATED"/>
    <property type="match status" value="1"/>
</dbReference>
<evidence type="ECO:0000313" key="3">
    <source>
        <dbReference type="EMBL" id="MCJ2184232.1"/>
    </source>
</evidence>
<dbReference type="NCBIfam" id="NF045579">
    <property type="entry name" value="rhamnoside_JR"/>
    <property type="match status" value="1"/>
</dbReference>
<dbReference type="GO" id="GO:0016787">
    <property type="term" value="F:hydrolase activity"/>
    <property type="evidence" value="ECO:0007669"/>
    <property type="project" value="UniProtKB-KW"/>
</dbReference>
<evidence type="ECO:0000256" key="1">
    <source>
        <dbReference type="ARBA" id="ARBA00022729"/>
    </source>
</evidence>
<dbReference type="Pfam" id="PF17132">
    <property type="entry name" value="Glyco_hydro_106"/>
    <property type="match status" value="1"/>
</dbReference>
<dbReference type="InterPro" id="IPR008979">
    <property type="entry name" value="Galactose-bd-like_sf"/>
</dbReference>
<dbReference type="Proteomes" id="UP001162881">
    <property type="component" value="Unassembled WGS sequence"/>
</dbReference>
<keyword evidence="2 3" id="KW-0378">Hydrolase</keyword>
<dbReference type="RefSeq" id="WP_244022860.1">
    <property type="nucleotide sequence ID" value="NZ_JALHLF010000085.1"/>
</dbReference>
<organism evidence="3 4">
    <name type="scientific">Novosphingobium organovorum</name>
    <dbReference type="NCBI Taxonomy" id="2930092"/>
    <lineage>
        <taxon>Bacteria</taxon>
        <taxon>Pseudomonadati</taxon>
        <taxon>Pseudomonadota</taxon>
        <taxon>Alphaproteobacteria</taxon>
        <taxon>Sphingomonadales</taxon>
        <taxon>Sphingomonadaceae</taxon>
        <taxon>Novosphingobium</taxon>
    </lineage>
</organism>
<evidence type="ECO:0000313" key="4">
    <source>
        <dbReference type="Proteomes" id="UP001162881"/>
    </source>
</evidence>
<dbReference type="Gene3D" id="2.60.120.260">
    <property type="entry name" value="Galactose-binding domain-like"/>
    <property type="match status" value="2"/>
</dbReference>